<dbReference type="Pfam" id="PF02362">
    <property type="entry name" value="B3"/>
    <property type="match status" value="2"/>
</dbReference>
<keyword evidence="8" id="KW-1185">Reference proteome</keyword>
<protein>
    <submittedName>
        <fullName evidence="7">B3 domain-containing transcription factor VRN1</fullName>
    </submittedName>
</protein>
<organism evidence="7 8">
    <name type="scientific">Morella rubra</name>
    <name type="common">Chinese bayberry</name>
    <dbReference type="NCBI Taxonomy" id="262757"/>
    <lineage>
        <taxon>Eukaryota</taxon>
        <taxon>Viridiplantae</taxon>
        <taxon>Streptophyta</taxon>
        <taxon>Embryophyta</taxon>
        <taxon>Tracheophyta</taxon>
        <taxon>Spermatophyta</taxon>
        <taxon>Magnoliopsida</taxon>
        <taxon>eudicotyledons</taxon>
        <taxon>Gunneridae</taxon>
        <taxon>Pentapetalae</taxon>
        <taxon>rosids</taxon>
        <taxon>fabids</taxon>
        <taxon>Fagales</taxon>
        <taxon>Myricaceae</taxon>
        <taxon>Morella</taxon>
    </lineage>
</organism>
<dbReference type="InterPro" id="IPR015300">
    <property type="entry name" value="DNA-bd_pseudobarrel_sf"/>
</dbReference>
<accession>A0A6A1V2L0</accession>
<dbReference type="InterPro" id="IPR050655">
    <property type="entry name" value="Plant_B3_domain"/>
</dbReference>
<proteinExistence type="predicted"/>
<comment type="subcellular location">
    <subcellularLocation>
        <location evidence="1">Nucleus</location>
    </subcellularLocation>
</comment>
<evidence type="ECO:0000256" key="3">
    <source>
        <dbReference type="ARBA" id="ARBA00023125"/>
    </source>
</evidence>
<evidence type="ECO:0000256" key="2">
    <source>
        <dbReference type="ARBA" id="ARBA00023015"/>
    </source>
</evidence>
<dbReference type="PROSITE" id="PS50863">
    <property type="entry name" value="B3"/>
    <property type="match status" value="2"/>
</dbReference>
<evidence type="ECO:0000256" key="1">
    <source>
        <dbReference type="ARBA" id="ARBA00004123"/>
    </source>
</evidence>
<gene>
    <name evidence="7" type="ORF">CJ030_MR7G010569</name>
</gene>
<evidence type="ECO:0000256" key="5">
    <source>
        <dbReference type="ARBA" id="ARBA00023242"/>
    </source>
</evidence>
<dbReference type="GO" id="GO:0005634">
    <property type="term" value="C:nucleus"/>
    <property type="evidence" value="ECO:0007669"/>
    <property type="project" value="UniProtKB-SubCell"/>
</dbReference>
<feature type="domain" description="TF-B3" evidence="6">
    <location>
        <begin position="174"/>
        <end position="271"/>
    </location>
</feature>
<dbReference type="InterPro" id="IPR003340">
    <property type="entry name" value="B3_DNA-bd"/>
</dbReference>
<dbReference type="PANTHER" id="PTHR31920">
    <property type="entry name" value="B3 DOMAIN-CONTAINING"/>
    <property type="match status" value="1"/>
</dbReference>
<keyword evidence="4" id="KW-0804">Transcription</keyword>
<evidence type="ECO:0000259" key="6">
    <source>
        <dbReference type="PROSITE" id="PS50863"/>
    </source>
</evidence>
<comment type="caution">
    <text evidence="7">The sequence shown here is derived from an EMBL/GenBank/DDBJ whole genome shotgun (WGS) entry which is preliminary data.</text>
</comment>
<evidence type="ECO:0000256" key="4">
    <source>
        <dbReference type="ARBA" id="ARBA00023163"/>
    </source>
</evidence>
<dbReference type="AlphaFoldDB" id="A0A6A1V2L0"/>
<dbReference type="SUPFAM" id="SSF101936">
    <property type="entry name" value="DNA-binding pseudobarrel domain"/>
    <property type="match status" value="2"/>
</dbReference>
<keyword evidence="2" id="KW-0805">Transcription regulation</keyword>
<feature type="domain" description="TF-B3" evidence="6">
    <location>
        <begin position="1"/>
        <end position="83"/>
    </location>
</feature>
<evidence type="ECO:0000313" key="8">
    <source>
        <dbReference type="Proteomes" id="UP000516437"/>
    </source>
</evidence>
<dbReference type="CDD" id="cd10017">
    <property type="entry name" value="B3_DNA"/>
    <property type="match status" value="2"/>
</dbReference>
<reference evidence="7 8" key="1">
    <citation type="journal article" date="2019" name="Plant Biotechnol. J.">
        <title>The red bayberry genome and genetic basis of sex determination.</title>
        <authorList>
            <person name="Jia H.M."/>
            <person name="Jia H.J."/>
            <person name="Cai Q.L."/>
            <person name="Wang Y."/>
            <person name="Zhao H.B."/>
            <person name="Yang W.F."/>
            <person name="Wang G.Y."/>
            <person name="Li Y.H."/>
            <person name="Zhan D.L."/>
            <person name="Shen Y.T."/>
            <person name="Niu Q.F."/>
            <person name="Chang L."/>
            <person name="Qiu J."/>
            <person name="Zhao L."/>
            <person name="Xie H.B."/>
            <person name="Fu W.Y."/>
            <person name="Jin J."/>
            <person name="Li X.W."/>
            <person name="Jiao Y."/>
            <person name="Zhou C.C."/>
            <person name="Tu T."/>
            <person name="Chai C.Y."/>
            <person name="Gao J.L."/>
            <person name="Fan L.J."/>
            <person name="van de Weg E."/>
            <person name="Wang J.Y."/>
            <person name="Gao Z.S."/>
        </authorList>
    </citation>
    <scope>NUCLEOTIDE SEQUENCE [LARGE SCALE GENOMIC DNA]</scope>
    <source>
        <tissue evidence="7">Leaves</tissue>
    </source>
</reference>
<dbReference type="PANTHER" id="PTHR31920:SF147">
    <property type="entry name" value="TF-B3 DOMAIN-CONTAINING PROTEIN"/>
    <property type="match status" value="1"/>
</dbReference>
<sequence>MSFAQRLPEKFVSKFGDELSTVAILTVPNGCTWQVGLEKADKKIWFHDGWKDFVEHHSILHGYFLVFKYEGNSKFHVLIFDMTATEIQYPSDGNDKRSKRLNSEYQNDIKESRQCQVNDNEMSSEHELPAKCEGDKEKFWRKSSDMFTGRKFEVSRGRERAIQAATKLKTRNPFFISTIRPYNLYNSFLRLPAQFAKKYLSGLRFVRLEASDGKQYHVRCCYGNTAGAPSTMGKGWTIFCRANHLKEGDICVFELIKREEVVLKISILRSDEYAGM</sequence>
<keyword evidence="3" id="KW-0238">DNA-binding</keyword>
<dbReference type="Proteomes" id="UP000516437">
    <property type="component" value="Chromosome 7"/>
</dbReference>
<dbReference type="SMART" id="SM01019">
    <property type="entry name" value="B3"/>
    <property type="match status" value="2"/>
</dbReference>
<dbReference type="OrthoDB" id="623918at2759"/>
<dbReference type="GO" id="GO:0003677">
    <property type="term" value="F:DNA binding"/>
    <property type="evidence" value="ECO:0007669"/>
    <property type="project" value="UniProtKB-KW"/>
</dbReference>
<keyword evidence="5" id="KW-0539">Nucleus</keyword>
<dbReference type="EMBL" id="RXIC02000025">
    <property type="protein sequence ID" value="KAB1205490.1"/>
    <property type="molecule type" value="Genomic_DNA"/>
</dbReference>
<evidence type="ECO:0000313" key="7">
    <source>
        <dbReference type="EMBL" id="KAB1205490.1"/>
    </source>
</evidence>
<dbReference type="Gene3D" id="2.40.330.10">
    <property type="entry name" value="DNA-binding pseudobarrel domain"/>
    <property type="match status" value="2"/>
</dbReference>
<name>A0A6A1V2L0_9ROSI</name>